<organism evidence="7 8">
    <name type="scientific">Tegillarca granosa</name>
    <name type="common">Malaysian cockle</name>
    <name type="synonym">Anadara granosa</name>
    <dbReference type="NCBI Taxonomy" id="220873"/>
    <lineage>
        <taxon>Eukaryota</taxon>
        <taxon>Metazoa</taxon>
        <taxon>Spiralia</taxon>
        <taxon>Lophotrochozoa</taxon>
        <taxon>Mollusca</taxon>
        <taxon>Bivalvia</taxon>
        <taxon>Autobranchia</taxon>
        <taxon>Pteriomorphia</taxon>
        <taxon>Arcoida</taxon>
        <taxon>Arcoidea</taxon>
        <taxon>Arcidae</taxon>
        <taxon>Tegillarca</taxon>
    </lineage>
</organism>
<name>A0ABQ9EYR0_TEGGR</name>
<dbReference type="PANTHER" id="PTHR14186">
    <property type="entry name" value="INSULIN-LIKE GROWTH FACTOR BINDING PROTEIN-RELATED"/>
    <property type="match status" value="1"/>
</dbReference>
<evidence type="ECO:0000256" key="1">
    <source>
        <dbReference type="ARBA" id="ARBA00004613"/>
    </source>
</evidence>
<sequence>MCAKRTSASVLGGASVTVSVTHIILWTSFGCILASALTCGPCDKSECISEPNNCTGGYTLDVCECCKVCAKLVNETCGGKYNLEGNCGEGLECALVSKIGAPITGNEVGICRVEHFSVSILGDFFLDHHSMPRHDNNPCLEKYDKFIQLQNKKTVFGYTVMIVLCGNLCNLIQVRGQVLHRTRRGTPHSLKSVKHAYTSVFRLFCNLNIILKCSIKRIVKALPSKDS</sequence>
<accession>A0ABQ9EYR0</accession>
<keyword evidence="3" id="KW-0732">Signal</keyword>
<dbReference type="PROSITE" id="PS51257">
    <property type="entry name" value="PROKAR_LIPOPROTEIN"/>
    <property type="match status" value="1"/>
</dbReference>
<keyword evidence="2" id="KW-0964">Secreted</keyword>
<feature type="transmembrane region" description="Helical" evidence="5">
    <location>
        <begin position="155"/>
        <end position="174"/>
    </location>
</feature>
<keyword evidence="5" id="KW-1133">Transmembrane helix</keyword>
<evidence type="ECO:0000256" key="5">
    <source>
        <dbReference type="SAM" id="Phobius"/>
    </source>
</evidence>
<feature type="domain" description="IGFBP N-terminal" evidence="6">
    <location>
        <begin position="35"/>
        <end position="114"/>
    </location>
</feature>
<evidence type="ECO:0000256" key="4">
    <source>
        <dbReference type="ARBA" id="ARBA00023157"/>
    </source>
</evidence>
<dbReference type="PANTHER" id="PTHR14186:SF20">
    <property type="entry name" value="CYSTEINE-RICH MOTOR NEURON 1 PROTEIN-LIKE"/>
    <property type="match status" value="1"/>
</dbReference>
<dbReference type="Pfam" id="PF00219">
    <property type="entry name" value="IGFBP"/>
    <property type="match status" value="1"/>
</dbReference>
<keyword evidence="5" id="KW-0812">Transmembrane</keyword>
<reference evidence="7 8" key="1">
    <citation type="submission" date="2022-12" db="EMBL/GenBank/DDBJ databases">
        <title>Chromosome-level genome of Tegillarca granosa.</title>
        <authorList>
            <person name="Kim J."/>
        </authorList>
    </citation>
    <scope>NUCLEOTIDE SEQUENCE [LARGE SCALE GENOMIC DNA]</scope>
    <source>
        <strain evidence="7">Teg-2019</strain>
        <tissue evidence="7">Adductor muscle</tissue>
    </source>
</reference>
<dbReference type="SUPFAM" id="SSF57184">
    <property type="entry name" value="Growth factor receptor domain"/>
    <property type="match status" value="1"/>
</dbReference>
<dbReference type="InterPro" id="IPR011390">
    <property type="entry name" value="IGFBP_rP_mac25"/>
</dbReference>
<protein>
    <recommendedName>
        <fullName evidence="6">IGFBP N-terminal domain-containing protein</fullName>
    </recommendedName>
</protein>
<keyword evidence="4" id="KW-1015">Disulfide bond</keyword>
<evidence type="ECO:0000313" key="8">
    <source>
        <dbReference type="Proteomes" id="UP001217089"/>
    </source>
</evidence>
<comment type="subcellular location">
    <subcellularLocation>
        <location evidence="1">Secreted</location>
    </subcellularLocation>
</comment>
<dbReference type="InterPro" id="IPR000867">
    <property type="entry name" value="IGFBP-like"/>
</dbReference>
<evidence type="ECO:0000313" key="7">
    <source>
        <dbReference type="EMBL" id="KAJ8309122.1"/>
    </source>
</evidence>
<evidence type="ECO:0000256" key="3">
    <source>
        <dbReference type="ARBA" id="ARBA00022729"/>
    </source>
</evidence>
<comment type="caution">
    <text evidence="7">The sequence shown here is derived from an EMBL/GenBank/DDBJ whole genome shotgun (WGS) entry which is preliminary data.</text>
</comment>
<keyword evidence="8" id="KW-1185">Reference proteome</keyword>
<evidence type="ECO:0000256" key="2">
    <source>
        <dbReference type="ARBA" id="ARBA00022525"/>
    </source>
</evidence>
<dbReference type="Gene3D" id="4.10.40.20">
    <property type="match status" value="1"/>
</dbReference>
<dbReference type="PROSITE" id="PS51323">
    <property type="entry name" value="IGFBP_N_2"/>
    <property type="match status" value="1"/>
</dbReference>
<dbReference type="EMBL" id="JARBDR010000657">
    <property type="protein sequence ID" value="KAJ8309122.1"/>
    <property type="molecule type" value="Genomic_DNA"/>
</dbReference>
<proteinExistence type="predicted"/>
<keyword evidence="5" id="KW-0472">Membrane</keyword>
<gene>
    <name evidence="7" type="ORF">KUTeg_013996</name>
</gene>
<dbReference type="SMART" id="SM00121">
    <property type="entry name" value="IB"/>
    <property type="match status" value="1"/>
</dbReference>
<evidence type="ECO:0000259" key="6">
    <source>
        <dbReference type="PROSITE" id="PS51323"/>
    </source>
</evidence>
<dbReference type="Proteomes" id="UP001217089">
    <property type="component" value="Unassembled WGS sequence"/>
</dbReference>
<dbReference type="InterPro" id="IPR009030">
    <property type="entry name" value="Growth_fac_rcpt_cys_sf"/>
</dbReference>